<dbReference type="GO" id="GO:0006351">
    <property type="term" value="P:DNA-templated transcription"/>
    <property type="evidence" value="ECO:0007669"/>
    <property type="project" value="TreeGrafter"/>
</dbReference>
<dbReference type="GO" id="GO:0043565">
    <property type="term" value="F:sequence-specific DNA binding"/>
    <property type="evidence" value="ECO:0007669"/>
    <property type="project" value="TreeGrafter"/>
</dbReference>
<dbReference type="PATRIC" id="fig|1513271.3.peg.214"/>
<dbReference type="SUPFAM" id="SSF53850">
    <property type="entry name" value="Periplasmic binding protein-like II"/>
    <property type="match status" value="1"/>
</dbReference>
<reference evidence="6 7" key="1">
    <citation type="submission" date="2015-04" db="EMBL/GenBank/DDBJ databases">
        <title>Draft Genome Sequence of the Novel Agar-Digesting Marine Bacterium Q1.</title>
        <authorList>
            <person name="Li Y."/>
            <person name="Li D."/>
            <person name="Chen G."/>
            <person name="Du Z."/>
        </authorList>
    </citation>
    <scope>NUCLEOTIDE SEQUENCE [LARGE SCALE GENOMIC DNA]</scope>
    <source>
        <strain evidence="6 7">Q1</strain>
    </source>
</reference>
<dbReference type="AlphaFoldDB" id="A0A0J8GW66"/>
<comment type="caution">
    <text evidence="6">The sequence shown here is derived from an EMBL/GenBank/DDBJ whole genome shotgun (WGS) entry which is preliminary data.</text>
</comment>
<dbReference type="InterPro" id="IPR036388">
    <property type="entry name" value="WH-like_DNA-bd_sf"/>
</dbReference>
<dbReference type="Pfam" id="PF00126">
    <property type="entry name" value="HTH_1"/>
    <property type="match status" value="1"/>
</dbReference>
<dbReference type="PANTHER" id="PTHR30537">
    <property type="entry name" value="HTH-TYPE TRANSCRIPTIONAL REGULATOR"/>
    <property type="match status" value="1"/>
</dbReference>
<feature type="domain" description="HTH lysR-type" evidence="5">
    <location>
        <begin position="1"/>
        <end position="59"/>
    </location>
</feature>
<name>A0A0J8GW66_9ALTE</name>
<evidence type="ECO:0000256" key="2">
    <source>
        <dbReference type="ARBA" id="ARBA00023015"/>
    </source>
</evidence>
<dbReference type="OrthoDB" id="570111at2"/>
<keyword evidence="4" id="KW-0804">Transcription</keyword>
<dbReference type="InterPro" id="IPR036390">
    <property type="entry name" value="WH_DNA-bd_sf"/>
</dbReference>
<dbReference type="GO" id="GO:0003700">
    <property type="term" value="F:DNA-binding transcription factor activity"/>
    <property type="evidence" value="ECO:0007669"/>
    <property type="project" value="InterPro"/>
</dbReference>
<organism evidence="6 7">
    <name type="scientific">Catenovulum maritimum</name>
    <dbReference type="NCBI Taxonomy" id="1513271"/>
    <lineage>
        <taxon>Bacteria</taxon>
        <taxon>Pseudomonadati</taxon>
        <taxon>Pseudomonadota</taxon>
        <taxon>Gammaproteobacteria</taxon>
        <taxon>Alteromonadales</taxon>
        <taxon>Alteromonadaceae</taxon>
        <taxon>Catenovulum</taxon>
    </lineage>
</organism>
<proteinExistence type="inferred from homology"/>
<dbReference type="Gene3D" id="1.10.10.10">
    <property type="entry name" value="Winged helix-like DNA-binding domain superfamily/Winged helix DNA-binding domain"/>
    <property type="match status" value="1"/>
</dbReference>
<dbReference type="Proteomes" id="UP000037600">
    <property type="component" value="Unassembled WGS sequence"/>
</dbReference>
<evidence type="ECO:0000256" key="1">
    <source>
        <dbReference type="ARBA" id="ARBA00009437"/>
    </source>
</evidence>
<dbReference type="PROSITE" id="PS50931">
    <property type="entry name" value="HTH_LYSR"/>
    <property type="match status" value="1"/>
</dbReference>
<dbReference type="EMBL" id="LAZL01000002">
    <property type="protein sequence ID" value="KMT67000.1"/>
    <property type="molecule type" value="Genomic_DNA"/>
</dbReference>
<dbReference type="CDD" id="cd05466">
    <property type="entry name" value="PBP2_LTTR_substrate"/>
    <property type="match status" value="1"/>
</dbReference>
<accession>A0A0J8GW66</accession>
<dbReference type="PANTHER" id="PTHR30537:SF3">
    <property type="entry name" value="TRANSCRIPTIONAL REGULATORY PROTEIN"/>
    <property type="match status" value="1"/>
</dbReference>
<dbReference type="Pfam" id="PF03466">
    <property type="entry name" value="LysR_substrate"/>
    <property type="match status" value="1"/>
</dbReference>
<keyword evidence="7" id="KW-1185">Reference proteome</keyword>
<gene>
    <name evidence="6" type="ORF">XM47_01015</name>
</gene>
<dbReference type="STRING" id="1513271.XM47_01015"/>
<keyword evidence="3" id="KW-0238">DNA-binding</keyword>
<dbReference type="InterPro" id="IPR000847">
    <property type="entry name" value="LysR_HTH_N"/>
</dbReference>
<keyword evidence="2" id="KW-0805">Transcription regulation</keyword>
<evidence type="ECO:0000313" key="7">
    <source>
        <dbReference type="Proteomes" id="UP000037600"/>
    </source>
</evidence>
<dbReference type="InterPro" id="IPR058163">
    <property type="entry name" value="LysR-type_TF_proteobact-type"/>
</dbReference>
<protein>
    <submittedName>
        <fullName evidence="6">Transcriptional regulator</fullName>
    </submittedName>
</protein>
<dbReference type="InterPro" id="IPR005119">
    <property type="entry name" value="LysR_subst-bd"/>
</dbReference>
<comment type="similarity">
    <text evidence="1">Belongs to the LysR transcriptional regulatory family.</text>
</comment>
<evidence type="ECO:0000313" key="6">
    <source>
        <dbReference type="EMBL" id="KMT67000.1"/>
    </source>
</evidence>
<evidence type="ECO:0000256" key="4">
    <source>
        <dbReference type="ARBA" id="ARBA00023163"/>
    </source>
</evidence>
<evidence type="ECO:0000259" key="5">
    <source>
        <dbReference type="PROSITE" id="PS50931"/>
    </source>
</evidence>
<evidence type="ECO:0000256" key="3">
    <source>
        <dbReference type="ARBA" id="ARBA00023125"/>
    </source>
</evidence>
<dbReference type="SUPFAM" id="SSF46785">
    <property type="entry name" value="Winged helix' DNA-binding domain"/>
    <property type="match status" value="1"/>
</dbReference>
<sequence length="290" mass="32716">MHNWDDFRYFLSVVKTGSFSQSAIELGVNHSTVSRRIQALESSHGVKLLERTQKGYQMTDAGASVLDLVEAMQQANLGASRVLLGQDARLSGEINLTMPHELFDYLLAKPLQNFNRIYPDIRLNLQVSRGVRNMANREADIAVRITASPPEYLVGTCVSHIQHGFYKHKDLEVGSSTPLIVWERDDSLPAWANDLKSPEIIMRVDHLNSMYQAVKAGFGVARMPCFMPDMVGDADIERMPIAVPRSNWGIWILNHVDLRHTARIRACRKHLQQTLESHIPLFLGKLSESC</sequence>
<dbReference type="Gene3D" id="3.40.190.290">
    <property type="match status" value="1"/>
</dbReference>